<gene>
    <name evidence="9" type="primary">ung</name>
    <name evidence="13" type="ORF">F8C82_02395</name>
</gene>
<keyword evidence="9" id="KW-0963">Cytoplasm</keyword>
<dbReference type="EC" id="3.2.2.27" evidence="4 9"/>
<feature type="active site" description="Proton acceptor" evidence="9 10">
    <location>
        <position position="72"/>
    </location>
</feature>
<dbReference type="PANTHER" id="PTHR11264">
    <property type="entry name" value="URACIL-DNA GLYCOSYLASE"/>
    <property type="match status" value="1"/>
</dbReference>
<dbReference type="OrthoDB" id="9804372at2"/>
<evidence type="ECO:0000313" key="13">
    <source>
        <dbReference type="EMBL" id="KAB2817262.1"/>
    </source>
</evidence>
<dbReference type="PROSITE" id="PS00130">
    <property type="entry name" value="U_DNA_GLYCOSYLASE"/>
    <property type="match status" value="1"/>
</dbReference>
<dbReference type="RefSeq" id="WP_151691833.1">
    <property type="nucleotide sequence ID" value="NZ_BMGX01000002.1"/>
</dbReference>
<dbReference type="EMBL" id="WBVQ01000001">
    <property type="protein sequence ID" value="KAB2817262.1"/>
    <property type="molecule type" value="Genomic_DNA"/>
</dbReference>
<dbReference type="InterPro" id="IPR018085">
    <property type="entry name" value="Ura-DNA_Glyclase_AS"/>
</dbReference>
<dbReference type="NCBIfam" id="NF003592">
    <property type="entry name" value="PRK05254.1-5"/>
    <property type="match status" value="1"/>
</dbReference>
<dbReference type="NCBIfam" id="NF003591">
    <property type="entry name" value="PRK05254.1-4"/>
    <property type="match status" value="1"/>
</dbReference>
<evidence type="ECO:0000256" key="9">
    <source>
        <dbReference type="HAMAP-Rule" id="MF_00148"/>
    </source>
</evidence>
<dbReference type="GO" id="GO:0005737">
    <property type="term" value="C:cytoplasm"/>
    <property type="evidence" value="ECO:0007669"/>
    <property type="project" value="UniProtKB-SubCell"/>
</dbReference>
<evidence type="ECO:0000256" key="6">
    <source>
        <dbReference type="ARBA" id="ARBA00022763"/>
    </source>
</evidence>
<dbReference type="InterPro" id="IPR036895">
    <property type="entry name" value="Uracil-DNA_glycosylase-like_sf"/>
</dbReference>
<evidence type="ECO:0000256" key="4">
    <source>
        <dbReference type="ARBA" id="ARBA00012030"/>
    </source>
</evidence>
<dbReference type="HAMAP" id="MF_00148">
    <property type="entry name" value="UDG"/>
    <property type="match status" value="1"/>
</dbReference>
<dbReference type="NCBIfam" id="NF003589">
    <property type="entry name" value="PRK05254.1-2"/>
    <property type="match status" value="1"/>
</dbReference>
<dbReference type="NCBIfam" id="NF003588">
    <property type="entry name" value="PRK05254.1-1"/>
    <property type="match status" value="1"/>
</dbReference>
<dbReference type="SMART" id="SM00987">
    <property type="entry name" value="UreE_C"/>
    <property type="match status" value="1"/>
</dbReference>
<dbReference type="GO" id="GO:0004844">
    <property type="term" value="F:uracil DNA N-glycosylase activity"/>
    <property type="evidence" value="ECO:0007669"/>
    <property type="project" value="UniProtKB-UniRule"/>
</dbReference>
<evidence type="ECO:0000256" key="11">
    <source>
        <dbReference type="RuleBase" id="RU003780"/>
    </source>
</evidence>
<feature type="domain" description="Uracil-DNA glycosylase-like" evidence="12">
    <location>
        <begin position="57"/>
        <end position="217"/>
    </location>
</feature>
<dbReference type="SMART" id="SM00986">
    <property type="entry name" value="UDG"/>
    <property type="match status" value="1"/>
</dbReference>
<evidence type="ECO:0000256" key="10">
    <source>
        <dbReference type="PROSITE-ProRule" id="PRU10072"/>
    </source>
</evidence>
<dbReference type="Pfam" id="PF03167">
    <property type="entry name" value="UDG"/>
    <property type="match status" value="1"/>
</dbReference>
<comment type="subcellular location">
    <subcellularLocation>
        <location evidence="9">Cytoplasm</location>
    </subcellularLocation>
</comment>
<dbReference type="NCBIfam" id="TIGR00628">
    <property type="entry name" value="ung"/>
    <property type="match status" value="1"/>
</dbReference>
<name>A0A6L3ZGX2_9FLAO</name>
<dbReference type="InterPro" id="IPR005122">
    <property type="entry name" value="Uracil-DNA_glycosylase-like"/>
</dbReference>
<evidence type="ECO:0000256" key="7">
    <source>
        <dbReference type="ARBA" id="ARBA00022801"/>
    </source>
</evidence>
<dbReference type="InterPro" id="IPR002043">
    <property type="entry name" value="UDG_fam1"/>
</dbReference>
<sequence>MTTTTLSIRKYVPERWLDAIFPKNAPSTFDSLFDYIDNEFSTKKVYPPKEETFKALEYCAPEEIKVVIVGQDPYHGPNQAHGLAFSVPNGITIPPSLKNIIKEMGHDIGCGTPSSGNLESWAKQGVLLLNSSLTVVESKPGSHAKSGWQDLTDTLIQYISAQQKNVVFILWGSHAISKSTLIEDHKHLILTAPHPSPLSAYKGFFGCAHFSKTNAYLVDSGKSPIDWCLESPNLFSNV</sequence>
<dbReference type="CDD" id="cd10027">
    <property type="entry name" value="UDG-F1-like"/>
    <property type="match status" value="1"/>
</dbReference>
<organism evidence="13 14">
    <name type="scientific">Phaeocystidibacter marisrubri</name>
    <dbReference type="NCBI Taxonomy" id="1577780"/>
    <lineage>
        <taxon>Bacteria</taxon>
        <taxon>Pseudomonadati</taxon>
        <taxon>Bacteroidota</taxon>
        <taxon>Flavobacteriia</taxon>
        <taxon>Flavobacteriales</taxon>
        <taxon>Phaeocystidibacteraceae</taxon>
        <taxon>Phaeocystidibacter</taxon>
    </lineage>
</organism>
<evidence type="ECO:0000256" key="2">
    <source>
        <dbReference type="ARBA" id="ARBA00002631"/>
    </source>
</evidence>
<dbReference type="AlphaFoldDB" id="A0A6L3ZGX2"/>
<comment type="caution">
    <text evidence="13">The sequence shown here is derived from an EMBL/GenBank/DDBJ whole genome shotgun (WGS) entry which is preliminary data.</text>
</comment>
<comment type="function">
    <text evidence="2 9 11">Excises uracil residues from the DNA which can arise as a result of misincorporation of dUMP residues by DNA polymerase or due to deamination of cytosine.</text>
</comment>
<evidence type="ECO:0000313" key="14">
    <source>
        <dbReference type="Proteomes" id="UP000484164"/>
    </source>
</evidence>
<dbReference type="Proteomes" id="UP000484164">
    <property type="component" value="Unassembled WGS sequence"/>
</dbReference>
<accession>A0A6L3ZGX2</accession>
<comment type="similarity">
    <text evidence="3 9 11">Belongs to the uracil-DNA glycosylase (UDG) superfamily. UNG family.</text>
</comment>
<evidence type="ECO:0000256" key="3">
    <source>
        <dbReference type="ARBA" id="ARBA00008184"/>
    </source>
</evidence>
<dbReference type="GO" id="GO:0097510">
    <property type="term" value="P:base-excision repair, AP site formation via deaminated base removal"/>
    <property type="evidence" value="ECO:0007669"/>
    <property type="project" value="TreeGrafter"/>
</dbReference>
<keyword evidence="7 9" id="KW-0378">Hydrolase</keyword>
<keyword evidence="13" id="KW-0326">Glycosidase</keyword>
<comment type="catalytic activity">
    <reaction evidence="1 9 11">
        <text>Hydrolyzes single-stranded DNA or mismatched double-stranded DNA and polynucleotides, releasing free uracil.</text>
        <dbReference type="EC" id="3.2.2.27"/>
    </reaction>
</comment>
<evidence type="ECO:0000259" key="12">
    <source>
        <dbReference type="SMART" id="SM00986"/>
    </source>
</evidence>
<evidence type="ECO:0000256" key="5">
    <source>
        <dbReference type="ARBA" id="ARBA00018429"/>
    </source>
</evidence>
<reference evidence="13 14" key="1">
    <citation type="submission" date="2019-10" db="EMBL/GenBank/DDBJ databases">
        <title>Genome sequence of Phaeocystidibacter marisrubri JCM30614 (type strain).</title>
        <authorList>
            <person name="Bowman J.P."/>
        </authorList>
    </citation>
    <scope>NUCLEOTIDE SEQUENCE [LARGE SCALE GENOMIC DNA]</scope>
    <source>
        <strain evidence="13 14">JCM 30614</strain>
    </source>
</reference>
<protein>
    <recommendedName>
        <fullName evidence="5 9">Uracil-DNA glycosylase</fullName>
        <shortName evidence="9">UDG</shortName>
        <ecNumber evidence="4 9">3.2.2.27</ecNumber>
    </recommendedName>
</protein>
<dbReference type="Gene3D" id="3.40.470.10">
    <property type="entry name" value="Uracil-DNA glycosylase-like domain"/>
    <property type="match status" value="1"/>
</dbReference>
<keyword evidence="14" id="KW-1185">Reference proteome</keyword>
<keyword evidence="6 9" id="KW-0227">DNA damage</keyword>
<evidence type="ECO:0000256" key="8">
    <source>
        <dbReference type="ARBA" id="ARBA00023204"/>
    </source>
</evidence>
<dbReference type="PANTHER" id="PTHR11264:SF0">
    <property type="entry name" value="URACIL-DNA GLYCOSYLASE"/>
    <property type="match status" value="1"/>
</dbReference>
<proteinExistence type="inferred from homology"/>
<dbReference type="SUPFAM" id="SSF52141">
    <property type="entry name" value="Uracil-DNA glycosylase-like"/>
    <property type="match status" value="1"/>
</dbReference>
<evidence type="ECO:0000256" key="1">
    <source>
        <dbReference type="ARBA" id="ARBA00001400"/>
    </source>
</evidence>
<dbReference type="FunFam" id="3.40.470.10:FF:000001">
    <property type="entry name" value="Uracil-DNA glycosylase"/>
    <property type="match status" value="1"/>
</dbReference>
<keyword evidence="8 9" id="KW-0234">DNA repair</keyword>